<sequence>MKLKNFKWQAVIETFLILMWVYAAMSKLFTFEEFKGQMHNQTLPAGVAQLLIYTLPEAELITAALLVFDKSKLAGLFISFILMLFFSGYIALVLLGYWERMPCSCGGILKVMGWKTHLAFNISILALISIAIKLIIEERRLGDN</sequence>
<dbReference type="InterPro" id="IPR009908">
    <property type="entry name" value="Methylamine_util_MauE"/>
</dbReference>
<reference evidence="7 8" key="1">
    <citation type="submission" date="2020-09" db="EMBL/GenBank/DDBJ databases">
        <title>Novel species of Mucilaginibacter isolated from a glacier on the Tibetan Plateau.</title>
        <authorList>
            <person name="Liu Q."/>
            <person name="Xin Y.-H."/>
        </authorList>
    </citation>
    <scope>NUCLEOTIDE SEQUENCE [LARGE SCALE GENOMIC DNA]</scope>
    <source>
        <strain evidence="7 8">CGMCC 1.13878</strain>
    </source>
</reference>
<keyword evidence="8" id="KW-1185">Reference proteome</keyword>
<feature type="transmembrane region" description="Helical" evidence="5">
    <location>
        <begin position="118"/>
        <end position="136"/>
    </location>
</feature>
<organism evidence="7 8">
    <name type="scientific">Mucilaginibacter rigui</name>
    <dbReference type="NCBI Taxonomy" id="534635"/>
    <lineage>
        <taxon>Bacteria</taxon>
        <taxon>Pseudomonadati</taxon>
        <taxon>Bacteroidota</taxon>
        <taxon>Sphingobacteriia</taxon>
        <taxon>Sphingobacteriales</taxon>
        <taxon>Sphingobacteriaceae</taxon>
        <taxon>Mucilaginibacter</taxon>
    </lineage>
</organism>
<evidence type="ECO:0000256" key="5">
    <source>
        <dbReference type="SAM" id="Phobius"/>
    </source>
</evidence>
<dbReference type="EMBL" id="JACWMW010000002">
    <property type="protein sequence ID" value="MBD1385884.1"/>
    <property type="molecule type" value="Genomic_DNA"/>
</dbReference>
<accession>A0ABR7X5N9</accession>
<feature type="domain" description="Methylamine utilisation protein MauE" evidence="6">
    <location>
        <begin position="10"/>
        <end position="132"/>
    </location>
</feature>
<evidence type="ECO:0000256" key="4">
    <source>
        <dbReference type="ARBA" id="ARBA00023136"/>
    </source>
</evidence>
<evidence type="ECO:0000313" key="7">
    <source>
        <dbReference type="EMBL" id="MBD1385884.1"/>
    </source>
</evidence>
<dbReference type="Proteomes" id="UP000618754">
    <property type="component" value="Unassembled WGS sequence"/>
</dbReference>
<dbReference type="RefSeq" id="WP_191175735.1">
    <property type="nucleotide sequence ID" value="NZ_JACWMW010000002.1"/>
</dbReference>
<proteinExistence type="predicted"/>
<gene>
    <name evidence="7" type="ORF">IDJ75_11385</name>
</gene>
<comment type="caution">
    <text evidence="7">The sequence shown here is derived from an EMBL/GenBank/DDBJ whole genome shotgun (WGS) entry which is preliminary data.</text>
</comment>
<keyword evidence="2 5" id="KW-0812">Transmembrane</keyword>
<evidence type="ECO:0000313" key="8">
    <source>
        <dbReference type="Proteomes" id="UP000618754"/>
    </source>
</evidence>
<comment type="subcellular location">
    <subcellularLocation>
        <location evidence="1">Membrane</location>
        <topology evidence="1">Multi-pass membrane protein</topology>
    </subcellularLocation>
</comment>
<dbReference type="Pfam" id="PF07291">
    <property type="entry name" value="MauE"/>
    <property type="match status" value="1"/>
</dbReference>
<feature type="transmembrane region" description="Helical" evidence="5">
    <location>
        <begin position="12"/>
        <end position="30"/>
    </location>
</feature>
<evidence type="ECO:0000256" key="2">
    <source>
        <dbReference type="ARBA" id="ARBA00022692"/>
    </source>
</evidence>
<evidence type="ECO:0000256" key="1">
    <source>
        <dbReference type="ARBA" id="ARBA00004141"/>
    </source>
</evidence>
<keyword evidence="4 5" id="KW-0472">Membrane</keyword>
<evidence type="ECO:0000256" key="3">
    <source>
        <dbReference type="ARBA" id="ARBA00022989"/>
    </source>
</evidence>
<protein>
    <recommendedName>
        <fullName evidence="6">Methylamine utilisation protein MauE domain-containing protein</fullName>
    </recommendedName>
</protein>
<feature type="transmembrane region" description="Helical" evidence="5">
    <location>
        <begin position="75"/>
        <end position="98"/>
    </location>
</feature>
<name>A0ABR7X5N9_9SPHI</name>
<evidence type="ECO:0000259" key="6">
    <source>
        <dbReference type="Pfam" id="PF07291"/>
    </source>
</evidence>
<feature type="transmembrane region" description="Helical" evidence="5">
    <location>
        <begin position="50"/>
        <end position="68"/>
    </location>
</feature>
<keyword evidence="3 5" id="KW-1133">Transmembrane helix</keyword>